<dbReference type="Gene3D" id="3.30.70.380">
    <property type="entry name" value="Ferrodoxin-fold anticodon-binding domain"/>
    <property type="match status" value="1"/>
</dbReference>
<evidence type="ECO:0000256" key="11">
    <source>
        <dbReference type="ARBA" id="ARBA00022884"/>
    </source>
</evidence>
<evidence type="ECO:0000256" key="7">
    <source>
        <dbReference type="ARBA" id="ARBA00022723"/>
    </source>
</evidence>
<protein>
    <recommendedName>
        <fullName evidence="15">Phenylalanine--tRNA ligase beta subunit</fullName>
        <ecNumber evidence="15">6.1.1.20</ecNumber>
    </recommendedName>
    <alternativeName>
        <fullName evidence="15">Phenylalanyl-tRNA synthetase beta subunit</fullName>
        <shortName evidence="15">PheRS</shortName>
    </alternativeName>
</protein>
<dbReference type="Pfam" id="PF01588">
    <property type="entry name" value="tRNA_bind"/>
    <property type="match status" value="1"/>
</dbReference>
<dbReference type="Gene3D" id="3.30.930.10">
    <property type="entry name" value="Bira Bifunctional Protein, Domain 2"/>
    <property type="match status" value="1"/>
</dbReference>
<feature type="domain" description="FDX-ACB" evidence="18">
    <location>
        <begin position="741"/>
        <end position="835"/>
    </location>
</feature>
<dbReference type="EC" id="6.1.1.20" evidence="15"/>
<dbReference type="Gene3D" id="3.30.56.10">
    <property type="match status" value="2"/>
</dbReference>
<reference evidence="20 21" key="1">
    <citation type="journal article" date="2010" name="Stand. Genomic Sci.">
        <title>Complete genome sequence of Haliangium ochraceum type strain (SMP-2).</title>
        <authorList>
            <consortium name="US DOE Joint Genome Institute (JGI-PGF)"/>
            <person name="Ivanova N."/>
            <person name="Daum C."/>
            <person name="Lang E."/>
            <person name="Abt B."/>
            <person name="Kopitz M."/>
            <person name="Saunders E."/>
            <person name="Lapidus A."/>
            <person name="Lucas S."/>
            <person name="Glavina Del Rio T."/>
            <person name="Nolan M."/>
            <person name="Tice H."/>
            <person name="Copeland A."/>
            <person name="Cheng J.F."/>
            <person name="Chen F."/>
            <person name="Bruce D."/>
            <person name="Goodwin L."/>
            <person name="Pitluck S."/>
            <person name="Mavromatis K."/>
            <person name="Pati A."/>
            <person name="Mikhailova N."/>
            <person name="Chen A."/>
            <person name="Palaniappan K."/>
            <person name="Land M."/>
            <person name="Hauser L."/>
            <person name="Chang Y.J."/>
            <person name="Jeffries C.D."/>
            <person name="Detter J.C."/>
            <person name="Brettin T."/>
            <person name="Rohde M."/>
            <person name="Goker M."/>
            <person name="Bristow J."/>
            <person name="Markowitz V."/>
            <person name="Eisen J.A."/>
            <person name="Hugenholtz P."/>
            <person name="Kyrpides N.C."/>
            <person name="Klenk H.P."/>
        </authorList>
    </citation>
    <scope>NUCLEOTIDE SEQUENCE [LARGE SCALE GENOMIC DNA]</scope>
    <source>
        <strain evidence="21">DSM 14365 / CIP 107738 / JCM 11303 / AJ 13395 / SMP-2</strain>
    </source>
</reference>
<dbReference type="FunFam" id="3.50.40.10:FF:000001">
    <property type="entry name" value="Phenylalanine--tRNA ligase beta subunit"/>
    <property type="match status" value="1"/>
</dbReference>
<dbReference type="PROSITE" id="PS50886">
    <property type="entry name" value="TRBD"/>
    <property type="match status" value="1"/>
</dbReference>
<evidence type="ECO:0000256" key="12">
    <source>
        <dbReference type="ARBA" id="ARBA00022917"/>
    </source>
</evidence>
<dbReference type="InterPro" id="IPR002547">
    <property type="entry name" value="tRNA-bd_dom"/>
</dbReference>
<gene>
    <name evidence="15" type="primary">pheT</name>
    <name evidence="20" type="ordered locus">Hoch_3743</name>
</gene>
<dbReference type="GO" id="GO:0000287">
    <property type="term" value="F:magnesium ion binding"/>
    <property type="evidence" value="ECO:0007669"/>
    <property type="project" value="UniProtKB-UniRule"/>
</dbReference>
<dbReference type="InterPro" id="IPR045060">
    <property type="entry name" value="Phe-tRNA-ligase_IIc_bsu"/>
</dbReference>
<evidence type="ECO:0000259" key="19">
    <source>
        <dbReference type="PROSITE" id="PS51483"/>
    </source>
</evidence>
<dbReference type="Pfam" id="PF03147">
    <property type="entry name" value="FDX-ACB"/>
    <property type="match status" value="1"/>
</dbReference>
<dbReference type="SMART" id="SM00896">
    <property type="entry name" value="FDX-ACB"/>
    <property type="match status" value="1"/>
</dbReference>
<dbReference type="Gene3D" id="3.50.40.10">
    <property type="entry name" value="Phenylalanyl-trna Synthetase, Chain B, domain 3"/>
    <property type="match status" value="1"/>
</dbReference>
<dbReference type="InterPro" id="IPR004532">
    <property type="entry name" value="Phe-tRNA-ligase_IIc_bsu_bact"/>
</dbReference>
<dbReference type="HOGENOM" id="CLU_016891_0_0_7"/>
<dbReference type="SUPFAM" id="SSF55681">
    <property type="entry name" value="Class II aaRS and biotin synthetases"/>
    <property type="match status" value="1"/>
</dbReference>
<dbReference type="HAMAP" id="MF_00283">
    <property type="entry name" value="Phe_tRNA_synth_beta1"/>
    <property type="match status" value="1"/>
</dbReference>
<dbReference type="Gene3D" id="2.40.50.140">
    <property type="entry name" value="Nucleic acid-binding proteins"/>
    <property type="match status" value="1"/>
</dbReference>
<keyword evidence="6 15" id="KW-0436">Ligase</keyword>
<dbReference type="CDD" id="cd02796">
    <property type="entry name" value="tRNA_bind_bactPheRS"/>
    <property type="match status" value="1"/>
</dbReference>
<evidence type="ECO:0000256" key="13">
    <source>
        <dbReference type="ARBA" id="ARBA00023146"/>
    </source>
</evidence>
<dbReference type="InterPro" id="IPR033714">
    <property type="entry name" value="tRNA_bind_bactPheRS"/>
</dbReference>
<keyword evidence="10 15" id="KW-0460">Magnesium</keyword>
<dbReference type="SUPFAM" id="SSF46955">
    <property type="entry name" value="Putative DNA-binding domain"/>
    <property type="match status" value="1"/>
</dbReference>
<keyword evidence="4 15" id="KW-0963">Cytoplasm</keyword>
<dbReference type="InterPro" id="IPR005121">
    <property type="entry name" value="Fdx_antiC-bd"/>
</dbReference>
<feature type="domain" description="B5" evidence="19">
    <location>
        <begin position="422"/>
        <end position="500"/>
    </location>
</feature>
<feature type="binding site" evidence="15">
    <location>
        <position position="484"/>
    </location>
    <ligand>
        <name>Mg(2+)</name>
        <dbReference type="ChEBI" id="CHEBI:18420"/>
        <note>shared with alpha subunit</note>
    </ligand>
</feature>
<organism evidence="20 21">
    <name type="scientific">Haliangium ochraceum (strain DSM 14365 / JCM 11303 / SMP-2)</name>
    <dbReference type="NCBI Taxonomy" id="502025"/>
    <lineage>
        <taxon>Bacteria</taxon>
        <taxon>Pseudomonadati</taxon>
        <taxon>Myxococcota</taxon>
        <taxon>Polyangia</taxon>
        <taxon>Haliangiales</taxon>
        <taxon>Kofleriaceae</taxon>
        <taxon>Haliangium</taxon>
    </lineage>
</organism>
<evidence type="ECO:0000256" key="3">
    <source>
        <dbReference type="ARBA" id="ARBA00011209"/>
    </source>
</evidence>
<dbReference type="EMBL" id="CP001804">
    <property type="protein sequence ID" value="ACY16243.1"/>
    <property type="molecule type" value="Genomic_DNA"/>
</dbReference>
<sequence>MRVVWSWLRELVELDRDLSAEEAARALTGAGFEVEAVEGFGQEVRGVVVAEVVAKRPHPEAERLTLVDVIDTPGGEPVQVVCGAPNVPEPGGRVLWAKPGSHLPGIGELKTREIKGVASPGMLCAEDELGLGDDHGGIIVLDPRDVMGGAELLGAGDALDLLGLRGHVFEIDIHANRGDALGHLGLAREFAAAVGGRLRVPAVFADAEAVLADSRDSAREAAELVSVDIAAEDGCPRYTARVIEGVRVGPSPLWMQQRLRAVGVRPLSNLVDITNYVMFELGQPLHAFDIDRVAGPEIRVRWAQDGERMTTLDDVERQLTPEDLLICDANGPVALAGVMGGAETEVGEGTTRVLLESASFDASAVRRTARRLGLNSEASARFGRGVDPNLAEAASARAADLMCRLAGGRVAEGVVDAYVRRAEPTQVSLRASRASALLGIEVTRDDAAAALAGLGIASEPVADDEDRLSITVPTHRPDLAREVDIIEDIVRLRGFDAVPATMPRGQVPRQRVSDTRPARARTALLAAGLSEAITFGFCSRERLDAMGVAAGDPRTQPIALRNPMSAEQAVMRTMLLPNLLSAVRRNLSYDVRDVGLFEVGSVFLGQASDSASEAGDAALPDEPTVLAGVLTGQRPGWLESGGEVDFFDAKGAVEAVLAALLPDWQQRASFVADGEIPYFHPGVCARIEVPGEGDAVQIAGHVGEIHPQVRKHFGLEPRCFAFELRLAAFPAPVPAQMQAIPRYPAVTRDISMLMDAAIPASRVREVIDARAESLLERVLVLEDYRDPAHVPAGKKGMLWSITYRSAEGTLTDAQVDKAHGAIVEHLLATLPAERR</sequence>
<accession>D0LY93</accession>
<dbReference type="InterPro" id="IPR041616">
    <property type="entry name" value="PheRS_beta_core"/>
</dbReference>
<keyword evidence="8 15" id="KW-0547">Nucleotide-binding</keyword>
<dbReference type="eggNOG" id="COG0073">
    <property type="taxonomic scope" value="Bacteria"/>
</dbReference>
<dbReference type="Proteomes" id="UP000001880">
    <property type="component" value="Chromosome"/>
</dbReference>
<dbReference type="SUPFAM" id="SSF56037">
    <property type="entry name" value="PheT/TilS domain"/>
    <property type="match status" value="1"/>
</dbReference>
<comment type="subcellular location">
    <subcellularLocation>
        <location evidence="1 15">Cytoplasm</location>
    </subcellularLocation>
</comment>
<comment type="catalytic activity">
    <reaction evidence="14 15">
        <text>tRNA(Phe) + L-phenylalanine + ATP = L-phenylalanyl-tRNA(Phe) + AMP + diphosphate + H(+)</text>
        <dbReference type="Rhea" id="RHEA:19413"/>
        <dbReference type="Rhea" id="RHEA-COMP:9668"/>
        <dbReference type="Rhea" id="RHEA-COMP:9699"/>
        <dbReference type="ChEBI" id="CHEBI:15378"/>
        <dbReference type="ChEBI" id="CHEBI:30616"/>
        <dbReference type="ChEBI" id="CHEBI:33019"/>
        <dbReference type="ChEBI" id="CHEBI:58095"/>
        <dbReference type="ChEBI" id="CHEBI:78442"/>
        <dbReference type="ChEBI" id="CHEBI:78531"/>
        <dbReference type="ChEBI" id="CHEBI:456215"/>
        <dbReference type="EC" id="6.1.1.20"/>
    </reaction>
</comment>
<comment type="subunit">
    <text evidence="3 15">Tetramer of two alpha and two beta subunits.</text>
</comment>
<feature type="binding site" evidence="15">
    <location>
        <position position="487"/>
    </location>
    <ligand>
        <name>Mg(2+)</name>
        <dbReference type="ChEBI" id="CHEBI:18420"/>
        <note>shared with alpha subunit</note>
    </ligand>
</feature>
<dbReference type="InterPro" id="IPR005147">
    <property type="entry name" value="tRNA_synthase_B5-dom"/>
</dbReference>
<keyword evidence="11 16" id="KW-0694">RNA-binding</keyword>
<evidence type="ECO:0000256" key="2">
    <source>
        <dbReference type="ARBA" id="ARBA00008653"/>
    </source>
</evidence>
<dbReference type="STRING" id="502025.Hoch_3743"/>
<dbReference type="InterPro" id="IPR020825">
    <property type="entry name" value="Phe-tRNA_synthase-like_B3/B4"/>
</dbReference>
<dbReference type="InterPro" id="IPR012340">
    <property type="entry name" value="NA-bd_OB-fold"/>
</dbReference>
<evidence type="ECO:0000256" key="15">
    <source>
        <dbReference type="HAMAP-Rule" id="MF_00283"/>
    </source>
</evidence>
<evidence type="ECO:0000256" key="14">
    <source>
        <dbReference type="ARBA" id="ARBA00049255"/>
    </source>
</evidence>
<dbReference type="PROSITE" id="PS51483">
    <property type="entry name" value="B5"/>
    <property type="match status" value="1"/>
</dbReference>
<dbReference type="PROSITE" id="PS51447">
    <property type="entry name" value="FDX_ACB"/>
    <property type="match status" value="1"/>
</dbReference>
<evidence type="ECO:0000259" key="18">
    <source>
        <dbReference type="PROSITE" id="PS51447"/>
    </source>
</evidence>
<evidence type="ECO:0000313" key="21">
    <source>
        <dbReference type="Proteomes" id="UP000001880"/>
    </source>
</evidence>
<feature type="binding site" evidence="15">
    <location>
        <position position="488"/>
    </location>
    <ligand>
        <name>Mg(2+)</name>
        <dbReference type="ChEBI" id="CHEBI:18420"/>
        <note>shared with alpha subunit</note>
    </ligand>
</feature>
<dbReference type="NCBIfam" id="TIGR00472">
    <property type="entry name" value="pheT_bact"/>
    <property type="match status" value="1"/>
</dbReference>
<evidence type="ECO:0000313" key="20">
    <source>
        <dbReference type="EMBL" id="ACY16243.1"/>
    </source>
</evidence>
<dbReference type="Pfam" id="PF17759">
    <property type="entry name" value="tRNA_synthFbeta"/>
    <property type="match status" value="1"/>
</dbReference>
<dbReference type="GO" id="GO:0009328">
    <property type="term" value="C:phenylalanine-tRNA ligase complex"/>
    <property type="evidence" value="ECO:0007669"/>
    <property type="project" value="TreeGrafter"/>
</dbReference>
<dbReference type="AlphaFoldDB" id="D0LY93"/>
<evidence type="ECO:0000256" key="16">
    <source>
        <dbReference type="PROSITE-ProRule" id="PRU00209"/>
    </source>
</evidence>
<evidence type="ECO:0000256" key="9">
    <source>
        <dbReference type="ARBA" id="ARBA00022840"/>
    </source>
</evidence>
<keyword evidence="9 15" id="KW-0067">ATP-binding</keyword>
<dbReference type="Pfam" id="PF03483">
    <property type="entry name" value="B3_4"/>
    <property type="match status" value="1"/>
</dbReference>
<keyword evidence="21" id="KW-1185">Reference proteome</keyword>
<evidence type="ECO:0000256" key="4">
    <source>
        <dbReference type="ARBA" id="ARBA00022490"/>
    </source>
</evidence>
<dbReference type="KEGG" id="hoh:Hoch_3743"/>
<dbReference type="SMART" id="SM00873">
    <property type="entry name" value="B3_4"/>
    <property type="match status" value="1"/>
</dbReference>
<dbReference type="GO" id="GO:0006432">
    <property type="term" value="P:phenylalanyl-tRNA aminoacylation"/>
    <property type="evidence" value="ECO:0007669"/>
    <property type="project" value="UniProtKB-UniRule"/>
</dbReference>
<dbReference type="PANTHER" id="PTHR10947">
    <property type="entry name" value="PHENYLALANYL-TRNA SYNTHETASE BETA CHAIN AND LEUCINE-RICH REPEAT-CONTAINING PROTEIN 47"/>
    <property type="match status" value="1"/>
</dbReference>
<keyword evidence="13 15" id="KW-0030">Aminoacyl-tRNA synthetase</keyword>
<comment type="similarity">
    <text evidence="2 15">Belongs to the phenylalanyl-tRNA synthetase beta subunit family. Type 1 subfamily.</text>
</comment>
<feature type="domain" description="TRNA-binding" evidence="17">
    <location>
        <begin position="41"/>
        <end position="153"/>
    </location>
</feature>
<dbReference type="SUPFAM" id="SSF54991">
    <property type="entry name" value="Anticodon-binding domain of PheRS"/>
    <property type="match status" value="1"/>
</dbReference>
<dbReference type="GO" id="GO:0004826">
    <property type="term" value="F:phenylalanine-tRNA ligase activity"/>
    <property type="evidence" value="ECO:0007669"/>
    <property type="project" value="UniProtKB-UniRule"/>
</dbReference>
<evidence type="ECO:0000256" key="6">
    <source>
        <dbReference type="ARBA" id="ARBA00022598"/>
    </source>
</evidence>
<feature type="binding site" evidence="15">
    <location>
        <position position="478"/>
    </location>
    <ligand>
        <name>Mg(2+)</name>
        <dbReference type="ChEBI" id="CHEBI:18420"/>
        <note>shared with alpha subunit</note>
    </ligand>
</feature>
<keyword evidence="7 15" id="KW-0479">Metal-binding</keyword>
<keyword evidence="5 16" id="KW-0820">tRNA-binding</keyword>
<dbReference type="Pfam" id="PF03484">
    <property type="entry name" value="B5"/>
    <property type="match status" value="1"/>
</dbReference>
<evidence type="ECO:0000256" key="8">
    <source>
        <dbReference type="ARBA" id="ARBA00022741"/>
    </source>
</evidence>
<evidence type="ECO:0000259" key="17">
    <source>
        <dbReference type="PROSITE" id="PS50886"/>
    </source>
</evidence>
<dbReference type="GO" id="GO:0000049">
    <property type="term" value="F:tRNA binding"/>
    <property type="evidence" value="ECO:0007669"/>
    <property type="project" value="UniProtKB-UniRule"/>
</dbReference>
<name>D0LY93_HALO1</name>
<dbReference type="PANTHER" id="PTHR10947:SF0">
    <property type="entry name" value="PHENYLALANINE--TRNA LIGASE BETA SUBUNIT"/>
    <property type="match status" value="1"/>
</dbReference>
<dbReference type="SUPFAM" id="SSF50249">
    <property type="entry name" value="Nucleic acid-binding proteins"/>
    <property type="match status" value="1"/>
</dbReference>
<keyword evidence="12 15" id="KW-0648">Protein biosynthesis</keyword>
<dbReference type="RefSeq" id="WP_012828842.1">
    <property type="nucleotide sequence ID" value="NC_013440.1"/>
</dbReference>
<dbReference type="InterPro" id="IPR005146">
    <property type="entry name" value="B3/B4_tRNA-bd"/>
</dbReference>
<dbReference type="CDD" id="cd00769">
    <property type="entry name" value="PheRS_beta_core"/>
    <property type="match status" value="1"/>
</dbReference>
<dbReference type="InterPro" id="IPR036690">
    <property type="entry name" value="Fdx_antiC-bd_sf"/>
</dbReference>
<evidence type="ECO:0000256" key="1">
    <source>
        <dbReference type="ARBA" id="ARBA00004496"/>
    </source>
</evidence>
<comment type="cofactor">
    <cofactor evidence="15">
        <name>Mg(2+)</name>
        <dbReference type="ChEBI" id="CHEBI:18420"/>
    </cofactor>
    <text evidence="15">Binds 2 magnesium ions per tetramer.</text>
</comment>
<dbReference type="SMART" id="SM00874">
    <property type="entry name" value="B5"/>
    <property type="match status" value="1"/>
</dbReference>
<proteinExistence type="inferred from homology"/>
<dbReference type="InterPro" id="IPR009061">
    <property type="entry name" value="DNA-bd_dom_put_sf"/>
</dbReference>
<evidence type="ECO:0000256" key="5">
    <source>
        <dbReference type="ARBA" id="ARBA00022555"/>
    </source>
</evidence>
<dbReference type="InterPro" id="IPR045864">
    <property type="entry name" value="aa-tRNA-synth_II/BPL/LPL"/>
</dbReference>
<evidence type="ECO:0000256" key="10">
    <source>
        <dbReference type="ARBA" id="ARBA00022842"/>
    </source>
</evidence>
<dbReference type="GO" id="GO:0005524">
    <property type="term" value="F:ATP binding"/>
    <property type="evidence" value="ECO:0007669"/>
    <property type="project" value="UniProtKB-UniRule"/>
</dbReference>
<dbReference type="eggNOG" id="COG0072">
    <property type="taxonomic scope" value="Bacteria"/>
</dbReference>